<keyword evidence="6" id="KW-0812">Transmembrane</keyword>
<dbReference type="GO" id="GO:0000155">
    <property type="term" value="F:phosphorelay sensor kinase activity"/>
    <property type="evidence" value="ECO:0007669"/>
    <property type="project" value="InterPro"/>
</dbReference>
<feature type="transmembrane region" description="Helical" evidence="6">
    <location>
        <begin position="180"/>
        <end position="199"/>
    </location>
</feature>
<keyword evidence="6" id="KW-0472">Membrane</keyword>
<dbReference type="CDD" id="cd17546">
    <property type="entry name" value="REC_hyHK_CKI1_RcsC-like"/>
    <property type="match status" value="1"/>
</dbReference>
<reference evidence="9 10" key="1">
    <citation type="submission" date="2017-12" db="EMBL/GenBank/DDBJ databases">
        <title>Confluentibacter flavum sp. nov., isolated from the saline lake.</title>
        <authorList>
            <person name="Yu L."/>
        </authorList>
    </citation>
    <scope>NUCLEOTIDE SEQUENCE [LARGE SCALE GENOMIC DNA]</scope>
    <source>
        <strain evidence="9 10">3B</strain>
    </source>
</reference>
<dbReference type="CDD" id="cd00082">
    <property type="entry name" value="HisKA"/>
    <property type="match status" value="1"/>
</dbReference>
<feature type="transmembrane region" description="Helical" evidence="6">
    <location>
        <begin position="334"/>
        <end position="356"/>
    </location>
</feature>
<dbReference type="SMART" id="SM00448">
    <property type="entry name" value="REC"/>
    <property type="match status" value="1"/>
</dbReference>
<dbReference type="SMART" id="SM00387">
    <property type="entry name" value="HATPase_c"/>
    <property type="match status" value="1"/>
</dbReference>
<feature type="modified residue" description="4-aspartylphosphate" evidence="5">
    <location>
        <position position="709"/>
    </location>
</feature>
<dbReference type="SUPFAM" id="SSF52172">
    <property type="entry name" value="CheY-like"/>
    <property type="match status" value="1"/>
</dbReference>
<dbReference type="Pfam" id="PF07695">
    <property type="entry name" value="7TMR-DISM_7TM"/>
    <property type="match status" value="1"/>
</dbReference>
<dbReference type="Pfam" id="PF02518">
    <property type="entry name" value="HATPase_c"/>
    <property type="match status" value="1"/>
</dbReference>
<evidence type="ECO:0000256" key="4">
    <source>
        <dbReference type="ARBA" id="ARBA00023012"/>
    </source>
</evidence>
<dbReference type="PROSITE" id="PS50109">
    <property type="entry name" value="HIS_KIN"/>
    <property type="match status" value="1"/>
</dbReference>
<keyword evidence="6" id="KW-1133">Transmembrane helix</keyword>
<dbReference type="Gene3D" id="2.60.40.2380">
    <property type="match status" value="1"/>
</dbReference>
<feature type="domain" description="Response regulatory" evidence="8">
    <location>
        <begin position="659"/>
        <end position="779"/>
    </location>
</feature>
<dbReference type="OrthoDB" id="9816309at2"/>
<dbReference type="Pfam" id="PF00512">
    <property type="entry name" value="HisKA"/>
    <property type="match status" value="1"/>
</dbReference>
<sequence length="789" mass="90245">MKQLLLLTYFIGLGLYAQDAIYDPLKSKGQLYEYANFYDAGNLDLTLNEVSKDSLFYNNVLESENHSVGFTSNNYWVRFNITNSKARTSTYYLETARPVTDVANLYQIENNNIKHFKSGDKIPFSERQVKHRATVFKLDLPANSTQQIYLHFKSDGETLNIPLNLYTETSFWMMNYSQQLFLGLFYGLLFLAGIIYLFFYTSLKEKSFLYYGFYVFSIGFMQSALDGFIFEFIFPEGGYLNSRAVLITGLLSNFFLLKYCEHFLKVDVFLKDFKKVYNAIYVILSALFIMLFISPKTLEIAYPLSNLNGLFSLILILSTVFVIRYKCIAIDKYFSIGIFFLVIGLLGFVMNNLSLLPNNFYTLNSAKFGSGLEVIFLSLSMTNLIRNLRIEKENSQAVALQKSEEISQLKTYFMSNMSHELRTPINAIMGIAENELANSENNETYKQFEIIKNASLSLLSNVNDIIDFEKIEKNELKLNLNAFNPSTLLHQISENWSAEAHRKDLEFKFEMCHDIPMKVHGDAERFIQIVNNVLANAVKFTKEGHISFKLNCIQQPNDICRFSFRISDTGIGIDPENQKSIFDSFNQMRLNHQREFGGIGLGLTIVKHLVELFGGTIVLESKPNKGTDIFIDLPLKNVAVKKEVAYKVPKNKSAIQPLHVLVVEDNKLNQMVMRKILGRFTHVSFTVVDNGQEALDALKKDVYNLILMDLQMPVMDGYEATKIIRSGELGERIAAIPIIAVTADAMQETRQRVIDFGMNDYMTKPVNKDLLLDKMSVYTTKIHVKLKTA</sequence>
<dbReference type="InterPro" id="IPR001789">
    <property type="entry name" value="Sig_transdc_resp-reg_receiver"/>
</dbReference>
<dbReference type="SUPFAM" id="SSF47384">
    <property type="entry name" value="Homodimeric domain of signal transducing histidine kinase"/>
    <property type="match status" value="1"/>
</dbReference>
<dbReference type="Pfam" id="PF07696">
    <property type="entry name" value="7TMR-DISMED2"/>
    <property type="match status" value="1"/>
</dbReference>
<dbReference type="FunFam" id="3.30.565.10:FF:000010">
    <property type="entry name" value="Sensor histidine kinase RcsC"/>
    <property type="match status" value="1"/>
</dbReference>
<feature type="transmembrane region" description="Helical" evidence="6">
    <location>
        <begin position="276"/>
        <end position="294"/>
    </location>
</feature>
<dbReference type="InterPro" id="IPR036890">
    <property type="entry name" value="HATPase_C_sf"/>
</dbReference>
<evidence type="ECO:0000256" key="6">
    <source>
        <dbReference type="SAM" id="Phobius"/>
    </source>
</evidence>
<feature type="transmembrane region" description="Helical" evidence="6">
    <location>
        <begin position="300"/>
        <end position="322"/>
    </location>
</feature>
<evidence type="ECO:0000313" key="10">
    <source>
        <dbReference type="Proteomes" id="UP000233435"/>
    </source>
</evidence>
<comment type="catalytic activity">
    <reaction evidence="1">
        <text>ATP + protein L-histidine = ADP + protein N-phospho-L-histidine.</text>
        <dbReference type="EC" id="2.7.13.3"/>
    </reaction>
</comment>
<dbReference type="SMART" id="SM00388">
    <property type="entry name" value="HisKA"/>
    <property type="match status" value="1"/>
</dbReference>
<evidence type="ECO:0000256" key="3">
    <source>
        <dbReference type="ARBA" id="ARBA00022553"/>
    </source>
</evidence>
<dbReference type="Gene3D" id="3.40.50.2300">
    <property type="match status" value="1"/>
</dbReference>
<accession>A0A2N3HM05</accession>
<keyword evidence="4" id="KW-0902">Two-component regulatory system</keyword>
<dbReference type="PROSITE" id="PS50110">
    <property type="entry name" value="RESPONSE_REGULATORY"/>
    <property type="match status" value="1"/>
</dbReference>
<keyword evidence="10" id="KW-1185">Reference proteome</keyword>
<dbReference type="InterPro" id="IPR004358">
    <property type="entry name" value="Sig_transdc_His_kin-like_C"/>
</dbReference>
<protein>
    <recommendedName>
        <fullName evidence="2">histidine kinase</fullName>
        <ecNumber evidence="2">2.7.13.3</ecNumber>
    </recommendedName>
</protein>
<dbReference type="InterPro" id="IPR011623">
    <property type="entry name" value="7TMR_DISM_rcpt_extracell_dom1"/>
</dbReference>
<dbReference type="InterPro" id="IPR005467">
    <property type="entry name" value="His_kinase_dom"/>
</dbReference>
<feature type="transmembrane region" description="Helical" evidence="6">
    <location>
        <begin position="240"/>
        <end position="256"/>
    </location>
</feature>
<evidence type="ECO:0000256" key="2">
    <source>
        <dbReference type="ARBA" id="ARBA00012438"/>
    </source>
</evidence>
<dbReference type="Proteomes" id="UP000233435">
    <property type="component" value="Unassembled WGS sequence"/>
</dbReference>
<organism evidence="9 10">
    <name type="scientific">Confluentibacter flavum</name>
    <dbReference type="NCBI Taxonomy" id="1909700"/>
    <lineage>
        <taxon>Bacteria</taxon>
        <taxon>Pseudomonadati</taxon>
        <taxon>Bacteroidota</taxon>
        <taxon>Flavobacteriia</taxon>
        <taxon>Flavobacteriales</taxon>
        <taxon>Flavobacteriaceae</taxon>
        <taxon>Confluentibacter</taxon>
    </lineage>
</organism>
<feature type="domain" description="Histidine kinase" evidence="7">
    <location>
        <begin position="416"/>
        <end position="637"/>
    </location>
</feature>
<evidence type="ECO:0000313" key="9">
    <source>
        <dbReference type="EMBL" id="PKQ45932.1"/>
    </source>
</evidence>
<keyword evidence="9" id="KW-0418">Kinase</keyword>
<keyword evidence="9" id="KW-0808">Transferase</keyword>
<proteinExistence type="predicted"/>
<dbReference type="PANTHER" id="PTHR45339:SF1">
    <property type="entry name" value="HYBRID SIGNAL TRANSDUCTION HISTIDINE KINASE J"/>
    <property type="match status" value="1"/>
</dbReference>
<comment type="caution">
    <text evidence="9">The sequence shown here is derived from an EMBL/GenBank/DDBJ whole genome shotgun (WGS) entry which is preliminary data.</text>
</comment>
<dbReference type="InterPro" id="IPR011622">
    <property type="entry name" value="7TMR_DISM_rcpt_extracell_dom2"/>
</dbReference>
<dbReference type="EC" id="2.7.13.3" evidence="2"/>
<gene>
    <name evidence="9" type="ORF">CSW08_05785</name>
</gene>
<feature type="transmembrane region" description="Helical" evidence="6">
    <location>
        <begin position="211"/>
        <end position="234"/>
    </location>
</feature>
<dbReference type="InterPro" id="IPR003594">
    <property type="entry name" value="HATPase_dom"/>
</dbReference>
<dbReference type="Gene3D" id="3.30.565.10">
    <property type="entry name" value="Histidine kinase-like ATPase, C-terminal domain"/>
    <property type="match status" value="1"/>
</dbReference>
<dbReference type="InterPro" id="IPR011006">
    <property type="entry name" value="CheY-like_superfamily"/>
</dbReference>
<dbReference type="Gene3D" id="1.10.287.130">
    <property type="match status" value="1"/>
</dbReference>
<dbReference type="PANTHER" id="PTHR45339">
    <property type="entry name" value="HYBRID SIGNAL TRANSDUCTION HISTIDINE KINASE J"/>
    <property type="match status" value="1"/>
</dbReference>
<evidence type="ECO:0000256" key="5">
    <source>
        <dbReference type="PROSITE-ProRule" id="PRU00169"/>
    </source>
</evidence>
<dbReference type="EMBL" id="PJEO01000016">
    <property type="protein sequence ID" value="PKQ45932.1"/>
    <property type="molecule type" value="Genomic_DNA"/>
</dbReference>
<dbReference type="InterPro" id="IPR003661">
    <property type="entry name" value="HisK_dim/P_dom"/>
</dbReference>
<name>A0A2N3HM05_9FLAO</name>
<dbReference type="Pfam" id="PF00072">
    <property type="entry name" value="Response_reg"/>
    <property type="match status" value="1"/>
</dbReference>
<dbReference type="CDD" id="cd16922">
    <property type="entry name" value="HATPase_EvgS-ArcB-TorS-like"/>
    <property type="match status" value="1"/>
</dbReference>
<evidence type="ECO:0000256" key="1">
    <source>
        <dbReference type="ARBA" id="ARBA00000085"/>
    </source>
</evidence>
<dbReference type="PRINTS" id="PR00344">
    <property type="entry name" value="BCTRLSENSOR"/>
</dbReference>
<dbReference type="SUPFAM" id="SSF55874">
    <property type="entry name" value="ATPase domain of HSP90 chaperone/DNA topoisomerase II/histidine kinase"/>
    <property type="match status" value="1"/>
</dbReference>
<evidence type="ECO:0000259" key="8">
    <source>
        <dbReference type="PROSITE" id="PS50110"/>
    </source>
</evidence>
<keyword evidence="3 5" id="KW-0597">Phosphoprotein</keyword>
<evidence type="ECO:0000259" key="7">
    <source>
        <dbReference type="PROSITE" id="PS50109"/>
    </source>
</evidence>
<dbReference type="AlphaFoldDB" id="A0A2N3HM05"/>
<dbReference type="RefSeq" id="WP_106658958.1">
    <property type="nucleotide sequence ID" value="NZ_PJEO01000016.1"/>
</dbReference>
<dbReference type="InterPro" id="IPR036097">
    <property type="entry name" value="HisK_dim/P_sf"/>
</dbReference>